<evidence type="ECO:0000256" key="5">
    <source>
        <dbReference type="ARBA" id="ARBA00022989"/>
    </source>
</evidence>
<sequence length="318" mass="34777">MTTSIEPAPSPDARSRPARGGASRSAVRGSWRAYVMNLPALVVIAALVAYPIGYSFWLSLQRYNLKQPGARRFVGLGNYLSLFRDEAFLSSIRVSAAFALVVVALTLVLSLSLALVLNEVFHGRGLLRSLMLLPWAMPGVVNGLMWRWIFDAKVGVLNGFLTSVGWTDGYQAWLTSPVVAFFVAALAEVWNLMPLAVIILLAGLQTIPTELYDAARVDRAGVLQRFRHVTLPWLTHPLLIVLILETMNAFRAFDVIYVLTGGGPGDATNVIALLTVRTAFTYTNFGLGNAYAYVITLVTVVISVAYLALLYRKGKVEV</sequence>
<keyword evidence="10" id="KW-0762">Sugar transport</keyword>
<feature type="transmembrane region" description="Helical" evidence="7">
    <location>
        <begin position="129"/>
        <end position="149"/>
    </location>
</feature>
<evidence type="ECO:0000256" key="1">
    <source>
        <dbReference type="ARBA" id="ARBA00004651"/>
    </source>
</evidence>
<comment type="caution">
    <text evidence="10">The sequence shown here is derived from an EMBL/GenBank/DDBJ whole genome shotgun (WGS) entry which is preliminary data.</text>
</comment>
<keyword evidence="11" id="KW-1185">Reference proteome</keyword>
<comment type="similarity">
    <text evidence="7">Belongs to the binding-protein-dependent transport system permease family.</text>
</comment>
<organism evidence="10 11">
    <name type="scientific">Actinopolymorpha pittospori</name>
    <dbReference type="NCBI Taxonomy" id="648752"/>
    <lineage>
        <taxon>Bacteria</taxon>
        <taxon>Bacillati</taxon>
        <taxon>Actinomycetota</taxon>
        <taxon>Actinomycetes</taxon>
        <taxon>Propionibacteriales</taxon>
        <taxon>Actinopolymorphaceae</taxon>
        <taxon>Actinopolymorpha</taxon>
    </lineage>
</organism>
<dbReference type="EMBL" id="JADBEM010000001">
    <property type="protein sequence ID" value="MBE1606302.1"/>
    <property type="molecule type" value="Genomic_DNA"/>
</dbReference>
<dbReference type="GO" id="GO:0005886">
    <property type="term" value="C:plasma membrane"/>
    <property type="evidence" value="ECO:0007669"/>
    <property type="project" value="UniProtKB-SubCell"/>
</dbReference>
<accession>A0A927R849</accession>
<evidence type="ECO:0000313" key="10">
    <source>
        <dbReference type="EMBL" id="MBE1606302.1"/>
    </source>
</evidence>
<keyword evidence="5 7" id="KW-1133">Transmembrane helix</keyword>
<feature type="transmembrane region" description="Helical" evidence="7">
    <location>
        <begin position="34"/>
        <end position="57"/>
    </location>
</feature>
<feature type="transmembrane region" description="Helical" evidence="7">
    <location>
        <begin position="178"/>
        <end position="204"/>
    </location>
</feature>
<evidence type="ECO:0000313" key="11">
    <source>
        <dbReference type="Proteomes" id="UP000638648"/>
    </source>
</evidence>
<dbReference type="InterPro" id="IPR000515">
    <property type="entry name" value="MetI-like"/>
</dbReference>
<protein>
    <submittedName>
        <fullName evidence="10">Multiple sugar transport system permease protein</fullName>
    </submittedName>
</protein>
<name>A0A927R849_9ACTN</name>
<feature type="transmembrane region" description="Helical" evidence="7">
    <location>
        <begin position="290"/>
        <end position="311"/>
    </location>
</feature>
<evidence type="ECO:0000256" key="8">
    <source>
        <dbReference type="SAM" id="MobiDB-lite"/>
    </source>
</evidence>
<keyword evidence="3" id="KW-1003">Cell membrane</keyword>
<keyword evidence="4 7" id="KW-0812">Transmembrane</keyword>
<dbReference type="Pfam" id="PF00528">
    <property type="entry name" value="BPD_transp_1"/>
    <property type="match status" value="1"/>
</dbReference>
<dbReference type="GO" id="GO:0055085">
    <property type="term" value="P:transmembrane transport"/>
    <property type="evidence" value="ECO:0007669"/>
    <property type="project" value="InterPro"/>
</dbReference>
<dbReference type="CDD" id="cd06261">
    <property type="entry name" value="TM_PBP2"/>
    <property type="match status" value="1"/>
</dbReference>
<dbReference type="InterPro" id="IPR035906">
    <property type="entry name" value="MetI-like_sf"/>
</dbReference>
<dbReference type="RefSeq" id="WP_192750454.1">
    <property type="nucleotide sequence ID" value="NZ_BAABJL010000085.1"/>
</dbReference>
<evidence type="ECO:0000256" key="6">
    <source>
        <dbReference type="ARBA" id="ARBA00023136"/>
    </source>
</evidence>
<dbReference type="PROSITE" id="PS50928">
    <property type="entry name" value="ABC_TM1"/>
    <property type="match status" value="1"/>
</dbReference>
<gene>
    <name evidence="10" type="ORF">HEB94_003150</name>
</gene>
<comment type="subcellular location">
    <subcellularLocation>
        <location evidence="1 7">Cell membrane</location>
        <topology evidence="1 7">Multi-pass membrane protein</topology>
    </subcellularLocation>
</comment>
<proteinExistence type="inferred from homology"/>
<dbReference type="SUPFAM" id="SSF161098">
    <property type="entry name" value="MetI-like"/>
    <property type="match status" value="1"/>
</dbReference>
<feature type="transmembrane region" description="Helical" evidence="7">
    <location>
        <begin position="96"/>
        <end position="117"/>
    </location>
</feature>
<dbReference type="PANTHER" id="PTHR43005">
    <property type="entry name" value="BLR7065 PROTEIN"/>
    <property type="match status" value="1"/>
</dbReference>
<evidence type="ECO:0000259" key="9">
    <source>
        <dbReference type="PROSITE" id="PS50928"/>
    </source>
</evidence>
<dbReference type="Proteomes" id="UP000638648">
    <property type="component" value="Unassembled WGS sequence"/>
</dbReference>
<dbReference type="AlphaFoldDB" id="A0A927R849"/>
<evidence type="ECO:0000256" key="3">
    <source>
        <dbReference type="ARBA" id="ARBA00022475"/>
    </source>
</evidence>
<evidence type="ECO:0000256" key="4">
    <source>
        <dbReference type="ARBA" id="ARBA00022692"/>
    </source>
</evidence>
<feature type="domain" description="ABC transmembrane type-1" evidence="9">
    <location>
        <begin position="92"/>
        <end position="306"/>
    </location>
</feature>
<keyword evidence="6 7" id="KW-0472">Membrane</keyword>
<evidence type="ECO:0000256" key="7">
    <source>
        <dbReference type="RuleBase" id="RU363032"/>
    </source>
</evidence>
<evidence type="ECO:0000256" key="2">
    <source>
        <dbReference type="ARBA" id="ARBA00022448"/>
    </source>
</evidence>
<keyword evidence="2 7" id="KW-0813">Transport</keyword>
<dbReference type="Gene3D" id="1.10.3720.10">
    <property type="entry name" value="MetI-like"/>
    <property type="match status" value="1"/>
</dbReference>
<feature type="region of interest" description="Disordered" evidence="8">
    <location>
        <begin position="1"/>
        <end position="22"/>
    </location>
</feature>
<reference evidence="10" key="1">
    <citation type="submission" date="2020-10" db="EMBL/GenBank/DDBJ databases">
        <title>Sequencing the genomes of 1000 actinobacteria strains.</title>
        <authorList>
            <person name="Klenk H.-P."/>
        </authorList>
    </citation>
    <scope>NUCLEOTIDE SEQUENCE</scope>
    <source>
        <strain evidence="10">DSM 45354</strain>
    </source>
</reference>
<dbReference type="PANTHER" id="PTHR43005:SF2">
    <property type="entry name" value="INTEGRAL MEMBRANE SUGAR TRANSPORT PROTEIN"/>
    <property type="match status" value="1"/>
</dbReference>